<feature type="chain" id="PRO_5018071483" description="Secreted protein" evidence="1">
    <location>
        <begin position="28"/>
        <end position="138"/>
    </location>
</feature>
<proteinExistence type="predicted"/>
<accession>A0A3P3VXJ1</accession>
<keyword evidence="3" id="KW-1185">Reference proteome</keyword>
<dbReference type="AlphaFoldDB" id="A0A3P3VXJ1"/>
<name>A0A3P3VXJ1_9MICO</name>
<evidence type="ECO:0000313" key="2">
    <source>
        <dbReference type="EMBL" id="RRJ87077.1"/>
    </source>
</evidence>
<evidence type="ECO:0000313" key="3">
    <source>
        <dbReference type="Proteomes" id="UP000274391"/>
    </source>
</evidence>
<organism evidence="2 3">
    <name type="scientific">Gulosibacter macacae</name>
    <dbReference type="NCBI Taxonomy" id="2488791"/>
    <lineage>
        <taxon>Bacteria</taxon>
        <taxon>Bacillati</taxon>
        <taxon>Actinomycetota</taxon>
        <taxon>Actinomycetes</taxon>
        <taxon>Micrococcales</taxon>
        <taxon>Microbacteriaceae</taxon>
        <taxon>Gulosibacter</taxon>
    </lineage>
</organism>
<sequence>MKQFISVLSALGLAVAALIAAPTVASAQSAYFGTIGVAAIADMWLGEIGSDDPQSTLPGGTYEGLAWTAWDGADWSCVSLNDFPWFAGTSDVPGFNSLTQTGLSDRFTEEMDQEGTWSETARHCIALKQLTAADGHGP</sequence>
<keyword evidence="1" id="KW-0732">Signal</keyword>
<dbReference type="EMBL" id="RQVS01000006">
    <property type="protein sequence ID" value="RRJ87077.1"/>
    <property type="molecule type" value="Genomic_DNA"/>
</dbReference>
<feature type="signal peptide" evidence="1">
    <location>
        <begin position="1"/>
        <end position="27"/>
    </location>
</feature>
<dbReference type="RefSeq" id="WP_124971780.1">
    <property type="nucleotide sequence ID" value="NZ_RQVS01000006.1"/>
</dbReference>
<comment type="caution">
    <text evidence="2">The sequence shown here is derived from an EMBL/GenBank/DDBJ whole genome shotgun (WGS) entry which is preliminary data.</text>
</comment>
<reference evidence="2 3" key="1">
    <citation type="submission" date="2018-11" db="EMBL/GenBank/DDBJ databases">
        <title>YIM 102482-1 draft genome.</title>
        <authorList>
            <person name="Li G."/>
            <person name="Jiang Y."/>
        </authorList>
    </citation>
    <scope>NUCLEOTIDE SEQUENCE [LARGE SCALE GENOMIC DNA]</scope>
    <source>
        <strain evidence="2 3">YIM 102482-1</strain>
    </source>
</reference>
<gene>
    <name evidence="2" type="ORF">EG850_06665</name>
</gene>
<dbReference type="Proteomes" id="UP000274391">
    <property type="component" value="Unassembled WGS sequence"/>
</dbReference>
<evidence type="ECO:0008006" key="4">
    <source>
        <dbReference type="Google" id="ProtNLM"/>
    </source>
</evidence>
<evidence type="ECO:0000256" key="1">
    <source>
        <dbReference type="SAM" id="SignalP"/>
    </source>
</evidence>
<protein>
    <recommendedName>
        <fullName evidence="4">Secreted protein</fullName>
    </recommendedName>
</protein>